<evidence type="ECO:0000313" key="3">
    <source>
        <dbReference type="Proteomes" id="UP000632535"/>
    </source>
</evidence>
<reference evidence="3" key="1">
    <citation type="journal article" date="2019" name="Int. J. Syst. Evol. Microbiol.">
        <title>The Global Catalogue of Microorganisms (GCM) 10K type strain sequencing project: providing services to taxonomists for standard genome sequencing and annotation.</title>
        <authorList>
            <consortium name="The Broad Institute Genomics Platform"/>
            <consortium name="The Broad Institute Genome Sequencing Center for Infectious Disease"/>
            <person name="Wu L."/>
            <person name="Ma J."/>
        </authorList>
    </citation>
    <scope>NUCLEOTIDE SEQUENCE [LARGE SCALE GENOMIC DNA]</scope>
    <source>
        <strain evidence="3">CCM 8653</strain>
    </source>
</reference>
<feature type="domain" description="Aminoglycoside phosphotransferase" evidence="1">
    <location>
        <begin position="33"/>
        <end position="274"/>
    </location>
</feature>
<dbReference type="PANTHER" id="PTHR21310:SF42">
    <property type="entry name" value="BIFUNCTIONAL AAC_APH"/>
    <property type="match status" value="1"/>
</dbReference>
<dbReference type="CDD" id="cd05155">
    <property type="entry name" value="APH_ChoK_like_1"/>
    <property type="match status" value="1"/>
</dbReference>
<dbReference type="EMBL" id="BMDG01000014">
    <property type="protein sequence ID" value="GGI11327.1"/>
    <property type="molecule type" value="Genomic_DNA"/>
</dbReference>
<proteinExistence type="predicted"/>
<dbReference type="Pfam" id="PF01636">
    <property type="entry name" value="APH"/>
    <property type="match status" value="1"/>
</dbReference>
<evidence type="ECO:0000313" key="2">
    <source>
        <dbReference type="EMBL" id="GGI11327.1"/>
    </source>
</evidence>
<evidence type="ECO:0000259" key="1">
    <source>
        <dbReference type="Pfam" id="PF01636"/>
    </source>
</evidence>
<protein>
    <submittedName>
        <fullName evidence="2">Phosphotransferase</fullName>
    </submittedName>
</protein>
<comment type="caution">
    <text evidence="2">The sequence shown here is derived from an EMBL/GenBank/DDBJ whole genome shotgun (WGS) entry which is preliminary data.</text>
</comment>
<sequence length="325" mass="34633">MPAAEIDVDVPLTRALLAEQHPDLLAGVDGDGLRVVANGWDNVMVRLGDDLAVRLPRRALAAPLVEHEQQALPALVDRLRAAAPDVLVPAPLRVGRPSDALGYPWAWNVVPWVDGVSAESTPVAARTAWARAFGRILAALHVPAPDDAPPNPVRGVPLLQRAEASEDTALDERLRAAPAEVRAGARRLWGRALNAPVHDGPPVWLHGDPHPANLVVAPGLDGRPDRLAAVVDWGDVTSGDPASDLGALWLCFDAAGRAACRATIQEHANDGRGWDDATWSRAAGWSLLYATNMLAHPDLHPRMVPIGRHALTALLAPDVRELASE</sequence>
<dbReference type="InterPro" id="IPR002575">
    <property type="entry name" value="Aminoglycoside_PTrfase"/>
</dbReference>
<dbReference type="InterPro" id="IPR051678">
    <property type="entry name" value="AGP_Transferase"/>
</dbReference>
<dbReference type="InterPro" id="IPR011009">
    <property type="entry name" value="Kinase-like_dom_sf"/>
</dbReference>
<keyword evidence="3" id="KW-1185">Reference proteome</keyword>
<accession>A0ABQ2BD62</accession>
<dbReference type="PANTHER" id="PTHR21310">
    <property type="entry name" value="AMINOGLYCOSIDE PHOSPHOTRANSFERASE-RELATED-RELATED"/>
    <property type="match status" value="1"/>
</dbReference>
<dbReference type="SUPFAM" id="SSF56112">
    <property type="entry name" value="Protein kinase-like (PK-like)"/>
    <property type="match status" value="1"/>
</dbReference>
<gene>
    <name evidence="2" type="ORF">GCM10007368_35650</name>
</gene>
<dbReference type="Gene3D" id="3.30.200.20">
    <property type="entry name" value="Phosphorylase Kinase, domain 1"/>
    <property type="match status" value="1"/>
</dbReference>
<organism evidence="2 3">
    <name type="scientific">Isoptericola cucumis</name>
    <dbReference type="NCBI Taxonomy" id="1776856"/>
    <lineage>
        <taxon>Bacteria</taxon>
        <taxon>Bacillati</taxon>
        <taxon>Actinomycetota</taxon>
        <taxon>Actinomycetes</taxon>
        <taxon>Micrococcales</taxon>
        <taxon>Promicromonosporaceae</taxon>
        <taxon>Isoptericola</taxon>
    </lineage>
</organism>
<dbReference type="Proteomes" id="UP000632535">
    <property type="component" value="Unassembled WGS sequence"/>
</dbReference>
<dbReference type="Gene3D" id="3.90.1200.10">
    <property type="match status" value="1"/>
</dbReference>
<name>A0ABQ2BD62_9MICO</name>